<keyword evidence="3" id="KW-0808">Transferase</keyword>
<gene>
    <name evidence="3" type="ORF">Tci_060402</name>
</gene>
<dbReference type="InterPro" id="IPR036691">
    <property type="entry name" value="Endo/exonu/phosph_ase_sf"/>
</dbReference>
<feature type="domain" description="Reverse transcriptase" evidence="1">
    <location>
        <begin position="285"/>
        <end position="419"/>
    </location>
</feature>
<dbReference type="EMBL" id="BKCJ010009747">
    <property type="protein sequence ID" value="GEU88424.1"/>
    <property type="molecule type" value="Genomic_DNA"/>
</dbReference>
<name>A0A6L2NV57_TANCI</name>
<evidence type="ECO:0000313" key="3">
    <source>
        <dbReference type="EMBL" id="GEU88424.1"/>
    </source>
</evidence>
<feature type="domain" description="Reverse transcriptase zinc-binding" evidence="2">
    <location>
        <begin position="556"/>
        <end position="619"/>
    </location>
</feature>
<protein>
    <submittedName>
        <fullName evidence="3">RNA-directed DNA polymerase, eukaryota</fullName>
    </submittedName>
</protein>
<accession>A0A6L2NV57</accession>
<keyword evidence="3" id="KW-0695">RNA-directed DNA polymerase</keyword>
<evidence type="ECO:0000259" key="2">
    <source>
        <dbReference type="Pfam" id="PF13966"/>
    </source>
</evidence>
<dbReference type="Pfam" id="PF00078">
    <property type="entry name" value="RVT_1"/>
    <property type="match status" value="1"/>
</dbReference>
<comment type="caution">
    <text evidence="3">The sequence shown here is derived from an EMBL/GenBank/DDBJ whole genome shotgun (WGS) entry which is preliminary data.</text>
</comment>
<reference evidence="3" key="1">
    <citation type="journal article" date="2019" name="Sci. Rep.">
        <title>Draft genome of Tanacetum cinerariifolium, the natural source of mosquito coil.</title>
        <authorList>
            <person name="Yamashiro T."/>
            <person name="Shiraishi A."/>
            <person name="Satake H."/>
            <person name="Nakayama K."/>
        </authorList>
    </citation>
    <scope>NUCLEOTIDE SEQUENCE</scope>
</reference>
<dbReference type="InterPro" id="IPR026960">
    <property type="entry name" value="RVT-Znf"/>
</dbReference>
<dbReference type="InterPro" id="IPR000477">
    <property type="entry name" value="RT_dom"/>
</dbReference>
<dbReference type="AlphaFoldDB" id="A0A6L2NV57"/>
<proteinExistence type="predicted"/>
<dbReference type="Gene3D" id="3.60.10.10">
    <property type="entry name" value="Endonuclease/exonuclease/phosphatase"/>
    <property type="match status" value="1"/>
</dbReference>
<dbReference type="PANTHER" id="PTHR33116">
    <property type="entry name" value="REVERSE TRANSCRIPTASE ZINC-BINDING DOMAIN-CONTAINING PROTEIN-RELATED-RELATED"/>
    <property type="match status" value="1"/>
</dbReference>
<dbReference type="SUPFAM" id="SSF56219">
    <property type="entry name" value="DNase I-like"/>
    <property type="match status" value="1"/>
</dbReference>
<dbReference type="Pfam" id="PF13966">
    <property type="entry name" value="zf-RVT"/>
    <property type="match status" value="1"/>
</dbReference>
<sequence>MQLQILHDGSDTTIGFLQLLTINLSRPIVANIKRRITNSKDPLGIYKLLIRSKEKDKSKSGDLIFPPGFTSDAVEETVVDNNSGSINQPNANLHSSNEGFKMNFLSLNIQGLGQSTKKRWIHDLNRKHRVNFVAIQETKMENIDLFSIKAIWGKFSYDYAFSPSVGCSGDLSEKRTLLEYISLMIDSWEGESVILGDFNKVRSEQERFGTTFNALEDNQRSNASGSSIQSRLSELDKFLDQGKGTKGLVNERSMLQKELQDINVTSSLDMAQKAKIRWSIEGDENSKVKWRGWIQGCLNSAMGSILVNGSSTSEFKFHKGLKQGDPLSPFLFILVLEILHLSFKNILNAGLYKGIHINDSLTLSDLFYADDAVFIGLKINLHKSKLKGIGIPQDDVNMAANSIGCTTLTMPFNYLGVKVGAFSSRSSSWEDILAKISSRLSKWKLKTLSIAIYGDRGALDNPGILLDILLGSISFENSNLCLLKEDSWFTDSPLQHIYPWLYALDHDKHASVAAKIRDSSMINSFTRAHRGGLEEEQLLLLVDKVDSVILTSLSVSTRWVNVVHIKINILAWRVCLDKLPTRLNLSLRGIDIPFILCPICSSAGETTSHLLFSCNVARHILLKVARWWELEIQDFHSYAVWLSWFKALRLSKGLKDVLKGVFYIMWWEI</sequence>
<organism evidence="3">
    <name type="scientific">Tanacetum cinerariifolium</name>
    <name type="common">Dalmatian daisy</name>
    <name type="synonym">Chrysanthemum cinerariifolium</name>
    <dbReference type="NCBI Taxonomy" id="118510"/>
    <lineage>
        <taxon>Eukaryota</taxon>
        <taxon>Viridiplantae</taxon>
        <taxon>Streptophyta</taxon>
        <taxon>Embryophyta</taxon>
        <taxon>Tracheophyta</taxon>
        <taxon>Spermatophyta</taxon>
        <taxon>Magnoliopsida</taxon>
        <taxon>eudicotyledons</taxon>
        <taxon>Gunneridae</taxon>
        <taxon>Pentapetalae</taxon>
        <taxon>asterids</taxon>
        <taxon>campanulids</taxon>
        <taxon>Asterales</taxon>
        <taxon>Asteraceae</taxon>
        <taxon>Asteroideae</taxon>
        <taxon>Anthemideae</taxon>
        <taxon>Anthemidinae</taxon>
        <taxon>Tanacetum</taxon>
    </lineage>
</organism>
<dbReference type="GO" id="GO:0003964">
    <property type="term" value="F:RNA-directed DNA polymerase activity"/>
    <property type="evidence" value="ECO:0007669"/>
    <property type="project" value="UniProtKB-KW"/>
</dbReference>
<dbReference type="PANTHER" id="PTHR33116:SF79">
    <property type="entry name" value="REVERSE TRANSCRIPTASE DOMAIN, ZINC FINGER, CCHC-TYPE-RELATED"/>
    <property type="match status" value="1"/>
</dbReference>
<keyword evidence="3" id="KW-0548">Nucleotidyltransferase</keyword>
<evidence type="ECO:0000259" key="1">
    <source>
        <dbReference type="Pfam" id="PF00078"/>
    </source>
</evidence>